<dbReference type="RefSeq" id="WP_131976856.1">
    <property type="nucleotide sequence ID" value="NZ_SLYB01000012.1"/>
</dbReference>
<dbReference type="GO" id="GO:0032153">
    <property type="term" value="C:cell division site"/>
    <property type="evidence" value="ECO:0007669"/>
    <property type="project" value="UniProtKB-UniRule"/>
</dbReference>
<evidence type="ECO:0000256" key="5">
    <source>
        <dbReference type="ARBA" id="ARBA00022989"/>
    </source>
</evidence>
<proteinExistence type="inferred from homology"/>
<dbReference type="Pfam" id="PF04999">
    <property type="entry name" value="FtsL"/>
    <property type="match status" value="1"/>
</dbReference>
<keyword evidence="3 8" id="KW-0132">Cell division</keyword>
<protein>
    <recommendedName>
        <fullName evidence="8 9">Cell division protein FtsL</fullName>
    </recommendedName>
</protein>
<feature type="transmembrane region" description="Helical" evidence="8">
    <location>
        <begin position="24"/>
        <end position="43"/>
    </location>
</feature>
<dbReference type="AlphaFoldDB" id="A0A4R2T112"/>
<reference evidence="10 11" key="1">
    <citation type="submission" date="2019-03" db="EMBL/GenBank/DDBJ databases">
        <title>Genomic Encyclopedia of Type Strains, Phase IV (KMG-IV): sequencing the most valuable type-strain genomes for metagenomic binning, comparative biology and taxonomic classification.</title>
        <authorList>
            <person name="Goeker M."/>
        </authorList>
    </citation>
    <scope>NUCLEOTIDE SEQUENCE [LARGE SCALE GENOMIC DNA]</scope>
    <source>
        <strain evidence="10 11">DSM 28404</strain>
    </source>
</reference>
<dbReference type="Proteomes" id="UP000295763">
    <property type="component" value="Unassembled WGS sequence"/>
</dbReference>
<comment type="caution">
    <text evidence="10">The sequence shown here is derived from an EMBL/GenBank/DDBJ whole genome shotgun (WGS) entry which is preliminary data.</text>
</comment>
<gene>
    <name evidence="8" type="primary">ftsL</name>
    <name evidence="10" type="ORF">EDC44_11260</name>
</gene>
<sequence>MFEKTERHPLTELILDDVFSSNKLLLTLLVSLVITMIGTIWLTHQTRQLVSDKGDLVFEKQQLEREYRNLILEETTEGNSTRIQARARKLGMGRIENDQEVLILE</sequence>
<evidence type="ECO:0000256" key="2">
    <source>
        <dbReference type="ARBA" id="ARBA00022475"/>
    </source>
</evidence>
<keyword evidence="2 8" id="KW-1003">Cell membrane</keyword>
<keyword evidence="6 8" id="KW-0472">Membrane</keyword>
<dbReference type="PANTHER" id="PTHR37479">
    <property type="entry name" value="CELL DIVISION PROTEIN FTSL"/>
    <property type="match status" value="1"/>
</dbReference>
<evidence type="ECO:0000313" key="11">
    <source>
        <dbReference type="Proteomes" id="UP000295763"/>
    </source>
</evidence>
<evidence type="ECO:0000256" key="1">
    <source>
        <dbReference type="ARBA" id="ARBA00004401"/>
    </source>
</evidence>
<dbReference type="PANTHER" id="PTHR37479:SF1">
    <property type="entry name" value="CELL DIVISION PROTEIN FTSL"/>
    <property type="match status" value="1"/>
</dbReference>
<evidence type="ECO:0000313" key="10">
    <source>
        <dbReference type="EMBL" id="TCP95001.1"/>
    </source>
</evidence>
<dbReference type="EMBL" id="SLYB01000012">
    <property type="protein sequence ID" value="TCP95001.1"/>
    <property type="molecule type" value="Genomic_DNA"/>
</dbReference>
<keyword evidence="11" id="KW-1185">Reference proteome</keyword>
<comment type="function">
    <text evidence="8">Essential cell division protein. May link together the upstream cell division proteins, which are predominantly cytoplasmic, with the downstream cell division proteins, which are predominantly periplasmic.</text>
</comment>
<dbReference type="HAMAP" id="MF_00910">
    <property type="entry name" value="FtsL"/>
    <property type="match status" value="1"/>
</dbReference>
<evidence type="ECO:0000256" key="4">
    <source>
        <dbReference type="ARBA" id="ARBA00022692"/>
    </source>
</evidence>
<dbReference type="InterPro" id="IPR011922">
    <property type="entry name" value="Cell_div_FtsL"/>
</dbReference>
<accession>A0A4R2T112</accession>
<dbReference type="GO" id="GO:0005886">
    <property type="term" value="C:plasma membrane"/>
    <property type="evidence" value="ECO:0007669"/>
    <property type="project" value="UniProtKB-SubCell"/>
</dbReference>
<dbReference type="NCBIfam" id="TIGR02209">
    <property type="entry name" value="ftsL_broad"/>
    <property type="match status" value="1"/>
</dbReference>
<keyword evidence="8" id="KW-0997">Cell inner membrane</keyword>
<comment type="similarity">
    <text evidence="8">Belongs to the FtsL family.</text>
</comment>
<evidence type="ECO:0000256" key="8">
    <source>
        <dbReference type="HAMAP-Rule" id="MF_00910"/>
    </source>
</evidence>
<organism evidence="10 11">
    <name type="scientific">Cricetibacter osteomyelitidis</name>
    <dbReference type="NCBI Taxonomy" id="1521931"/>
    <lineage>
        <taxon>Bacteria</taxon>
        <taxon>Pseudomonadati</taxon>
        <taxon>Pseudomonadota</taxon>
        <taxon>Gammaproteobacteria</taxon>
        <taxon>Pasteurellales</taxon>
        <taxon>Pasteurellaceae</taxon>
        <taxon>Cricetibacter</taxon>
    </lineage>
</organism>
<comment type="subunit">
    <text evidence="8">Part of a complex composed of FtsB, FtsL and FtsQ.</text>
</comment>
<keyword evidence="4 8" id="KW-0812">Transmembrane</keyword>
<dbReference type="OrthoDB" id="5689740at2"/>
<comment type="subcellular location">
    <subcellularLocation>
        <location evidence="8">Cell inner membrane</location>
        <topology evidence="8">Single-pass type II membrane protein</topology>
    </subcellularLocation>
    <subcellularLocation>
        <location evidence="1">Cell membrane</location>
        <topology evidence="1">Single-pass type II membrane protein</topology>
    </subcellularLocation>
    <text evidence="8">Localizes to the division septum where it forms a ring structure.</text>
</comment>
<dbReference type="GO" id="GO:0043093">
    <property type="term" value="P:FtsZ-dependent cytokinesis"/>
    <property type="evidence" value="ECO:0007669"/>
    <property type="project" value="UniProtKB-UniRule"/>
</dbReference>
<keyword evidence="5 8" id="KW-1133">Transmembrane helix</keyword>
<evidence type="ECO:0000256" key="9">
    <source>
        <dbReference type="NCBIfam" id="TIGR02209"/>
    </source>
</evidence>
<keyword evidence="7 8" id="KW-0131">Cell cycle</keyword>
<evidence type="ECO:0000256" key="3">
    <source>
        <dbReference type="ARBA" id="ARBA00022618"/>
    </source>
</evidence>
<name>A0A4R2T112_9PAST</name>
<evidence type="ECO:0000256" key="6">
    <source>
        <dbReference type="ARBA" id="ARBA00023136"/>
    </source>
</evidence>
<evidence type="ECO:0000256" key="7">
    <source>
        <dbReference type="ARBA" id="ARBA00023306"/>
    </source>
</evidence>